<comment type="subunit">
    <text evidence="2 10">Heterodimer of an alpha and a beta chain.</text>
</comment>
<evidence type="ECO:0000313" key="14">
    <source>
        <dbReference type="Proteomes" id="UP000050969"/>
    </source>
</evidence>
<evidence type="ECO:0000256" key="6">
    <source>
        <dbReference type="ARBA" id="ARBA00023052"/>
    </source>
</evidence>
<dbReference type="PANTHER" id="PTHR43380">
    <property type="entry name" value="2-OXOISOVALERATE DEHYDROGENASE SUBUNIT ALPHA, MITOCHONDRIAL"/>
    <property type="match status" value="1"/>
</dbReference>
<dbReference type="InterPro" id="IPR001017">
    <property type="entry name" value="DH_E1"/>
</dbReference>
<evidence type="ECO:0000256" key="10">
    <source>
        <dbReference type="RuleBase" id="RU366007"/>
    </source>
</evidence>
<sequence>MAKQQSAVDFEQLLANQAADFQTVQILDEVGKVVHPELMPDLSDEQLVELMSQMVWSRVLDQRATALNRQGRLGFYAPTAGEEASQLGSHFAMKQSDWLLPGYRDVPELVQHGLPLSKAFLWSRGHVEGNTYPDELHALPPQIIIGAQYVQTAGIALGLKKNGSDEVAFTYTGDGGTSQGDFYEGVNFAGAFKAPAIFVVQNNGYAISVPREKQTAAVTLAQKAVAAGVPGIQVDGMDALAVYQVMHEAREFVAAGNGPVLIETLTYRYGPHTLSGDDPTRYRSKETDDLWQKRDPLVRMRNYLTEKGIWSQEQEDALIEKTKEEIKAAINEADQAPKQTVSRFLKDTYEVAPQNVAEQLAQFQAKESN</sequence>
<evidence type="ECO:0000256" key="8">
    <source>
        <dbReference type="ARBA" id="ARBA00025211"/>
    </source>
</evidence>
<keyword evidence="14" id="KW-1185">Reference proteome</keyword>
<evidence type="ECO:0000259" key="12">
    <source>
        <dbReference type="Pfam" id="PF00676"/>
    </source>
</evidence>
<evidence type="ECO:0000256" key="5">
    <source>
        <dbReference type="ARBA" id="ARBA00023002"/>
    </source>
</evidence>
<comment type="cofactor">
    <cofactor evidence="1 10">
        <name>thiamine diphosphate</name>
        <dbReference type="ChEBI" id="CHEBI:58937"/>
    </cofactor>
</comment>
<evidence type="ECO:0000313" key="13">
    <source>
        <dbReference type="EMBL" id="KRO18345.1"/>
    </source>
</evidence>
<dbReference type="NCBIfam" id="TIGR03181">
    <property type="entry name" value="PDH_E1_alph_x"/>
    <property type="match status" value="1"/>
</dbReference>
<evidence type="ECO:0000256" key="9">
    <source>
        <dbReference type="ARBA" id="ARBA00051231"/>
    </source>
</evidence>
<dbReference type="GO" id="GO:0004739">
    <property type="term" value="F:pyruvate dehydrogenase (acetyl-transferring) activity"/>
    <property type="evidence" value="ECO:0007669"/>
    <property type="project" value="UniProtKB-UniRule"/>
</dbReference>
<dbReference type="RefSeq" id="WP_056992179.1">
    <property type="nucleotide sequence ID" value="NZ_JQCE01000005.1"/>
</dbReference>
<evidence type="ECO:0000256" key="4">
    <source>
        <dbReference type="ARBA" id="ARBA00014159"/>
    </source>
</evidence>
<gene>
    <name evidence="13" type="ORF">IV56_GL001477</name>
</gene>
<evidence type="ECO:0000256" key="7">
    <source>
        <dbReference type="ARBA" id="ARBA00023317"/>
    </source>
</evidence>
<comment type="function">
    <text evidence="8 10">The pyruvate dehydrogenase complex catalyzes the overall conversion of pyruvate to acetyl-CoA and CO(2). It contains multiple copies of three enzymatic components: pyruvate dehydrogenase (E1), dihydrolipoamide acetyltransferase (E2) and lipoamide dehydrogenase (E3).</text>
</comment>
<proteinExistence type="predicted"/>
<reference evidence="13 14" key="1">
    <citation type="journal article" date="2015" name="Genome Announc.">
        <title>Expanding the biotechnology potential of lactobacilli through comparative genomics of 213 strains and associated genera.</title>
        <authorList>
            <person name="Sun Z."/>
            <person name="Harris H.M."/>
            <person name="McCann A."/>
            <person name="Guo C."/>
            <person name="Argimon S."/>
            <person name="Zhang W."/>
            <person name="Yang X."/>
            <person name="Jeffery I.B."/>
            <person name="Cooney J.C."/>
            <person name="Kagawa T.F."/>
            <person name="Liu W."/>
            <person name="Song Y."/>
            <person name="Salvetti E."/>
            <person name="Wrobel A."/>
            <person name="Rasinkangas P."/>
            <person name="Parkhill J."/>
            <person name="Rea M.C."/>
            <person name="O'Sullivan O."/>
            <person name="Ritari J."/>
            <person name="Douillard F.P."/>
            <person name="Paul Ross R."/>
            <person name="Yang R."/>
            <person name="Briner A.E."/>
            <person name="Felis G.E."/>
            <person name="de Vos W.M."/>
            <person name="Barrangou R."/>
            <person name="Klaenhammer T.R."/>
            <person name="Caufield P.W."/>
            <person name="Cui Y."/>
            <person name="Zhang H."/>
            <person name="O'Toole P.W."/>
        </authorList>
    </citation>
    <scope>NUCLEOTIDE SEQUENCE [LARGE SCALE GENOMIC DNA]</scope>
    <source>
        <strain evidence="13 14">DSM 24301</strain>
    </source>
</reference>
<name>A0A0R2MY88_9LACO</name>
<keyword evidence="11" id="KW-0175">Coiled coil</keyword>
<organism evidence="13 14">
    <name type="scientific">Lacticaseibacillus saniviri JCM 17471 = DSM 24301</name>
    <dbReference type="NCBI Taxonomy" id="1293598"/>
    <lineage>
        <taxon>Bacteria</taxon>
        <taxon>Bacillati</taxon>
        <taxon>Bacillota</taxon>
        <taxon>Bacilli</taxon>
        <taxon>Lactobacillales</taxon>
        <taxon>Lactobacillaceae</taxon>
        <taxon>Lacticaseibacillus</taxon>
    </lineage>
</organism>
<accession>A0A0R2MY88</accession>
<dbReference type="AlphaFoldDB" id="A0A0R2MY88"/>
<keyword evidence="7 10" id="KW-0670">Pyruvate</keyword>
<dbReference type="STRING" id="1293598.IV56_GL001477"/>
<feature type="domain" description="Dehydrogenase E1 component" evidence="12">
    <location>
        <begin position="53"/>
        <end position="341"/>
    </location>
</feature>
<comment type="caution">
    <text evidence="13">The sequence shown here is derived from an EMBL/GenBank/DDBJ whole genome shotgun (WGS) entry which is preliminary data.</text>
</comment>
<dbReference type="Gene3D" id="3.40.50.970">
    <property type="match status" value="1"/>
</dbReference>
<dbReference type="CDD" id="cd02000">
    <property type="entry name" value="TPP_E1_PDC_ADC_BCADC"/>
    <property type="match status" value="1"/>
</dbReference>
<feature type="coiled-coil region" evidence="11">
    <location>
        <begin position="312"/>
        <end position="339"/>
    </location>
</feature>
<dbReference type="EMBL" id="JQCE01000005">
    <property type="protein sequence ID" value="KRO18345.1"/>
    <property type="molecule type" value="Genomic_DNA"/>
</dbReference>
<protein>
    <recommendedName>
        <fullName evidence="4 10">Pyruvate dehydrogenase E1 component subunit alpha</fullName>
        <ecNumber evidence="3 10">1.2.4.1</ecNumber>
    </recommendedName>
</protein>
<dbReference type="InterPro" id="IPR050771">
    <property type="entry name" value="Alpha-ketoacid_DH_E1_comp"/>
</dbReference>
<dbReference type="SUPFAM" id="SSF52518">
    <property type="entry name" value="Thiamin diphosphate-binding fold (THDP-binding)"/>
    <property type="match status" value="1"/>
</dbReference>
<keyword evidence="5 10" id="KW-0560">Oxidoreductase</keyword>
<dbReference type="InterPro" id="IPR029061">
    <property type="entry name" value="THDP-binding"/>
</dbReference>
<dbReference type="Proteomes" id="UP000050969">
    <property type="component" value="Unassembled WGS sequence"/>
</dbReference>
<dbReference type="InterPro" id="IPR017596">
    <property type="entry name" value="PdhA/BkdA"/>
</dbReference>
<evidence type="ECO:0000256" key="2">
    <source>
        <dbReference type="ARBA" id="ARBA00011870"/>
    </source>
</evidence>
<dbReference type="PANTHER" id="PTHR43380:SF1">
    <property type="entry name" value="2-OXOISOVALERATE DEHYDROGENASE SUBUNIT ALPHA, MITOCHONDRIAL"/>
    <property type="match status" value="1"/>
</dbReference>
<dbReference type="GO" id="GO:0009083">
    <property type="term" value="P:branched-chain amino acid catabolic process"/>
    <property type="evidence" value="ECO:0007669"/>
    <property type="project" value="TreeGrafter"/>
</dbReference>
<dbReference type="PATRIC" id="fig|1293598.4.peg.1542"/>
<evidence type="ECO:0000256" key="1">
    <source>
        <dbReference type="ARBA" id="ARBA00001964"/>
    </source>
</evidence>
<evidence type="ECO:0000256" key="11">
    <source>
        <dbReference type="SAM" id="Coils"/>
    </source>
</evidence>
<dbReference type="EC" id="1.2.4.1" evidence="3 10"/>
<dbReference type="Pfam" id="PF00676">
    <property type="entry name" value="E1_dh"/>
    <property type="match status" value="1"/>
</dbReference>
<evidence type="ECO:0000256" key="3">
    <source>
        <dbReference type="ARBA" id="ARBA00012281"/>
    </source>
</evidence>
<comment type="catalytic activity">
    <reaction evidence="9 10">
        <text>N(6)-[(R)-lipoyl]-L-lysyl-[protein] + pyruvate + H(+) = N(6)-[(R)-S(8)-acetyldihydrolipoyl]-L-lysyl-[protein] + CO2</text>
        <dbReference type="Rhea" id="RHEA:19189"/>
        <dbReference type="Rhea" id="RHEA-COMP:10474"/>
        <dbReference type="Rhea" id="RHEA-COMP:10478"/>
        <dbReference type="ChEBI" id="CHEBI:15361"/>
        <dbReference type="ChEBI" id="CHEBI:15378"/>
        <dbReference type="ChEBI" id="CHEBI:16526"/>
        <dbReference type="ChEBI" id="CHEBI:83099"/>
        <dbReference type="ChEBI" id="CHEBI:83111"/>
        <dbReference type="EC" id="1.2.4.1"/>
    </reaction>
</comment>
<keyword evidence="6 10" id="KW-0786">Thiamine pyrophosphate</keyword>